<dbReference type="GeneID" id="37272867"/>
<feature type="compositionally biased region" description="Polar residues" evidence="13">
    <location>
        <begin position="1"/>
        <end position="20"/>
    </location>
</feature>
<evidence type="ECO:0000256" key="12">
    <source>
        <dbReference type="ARBA" id="ARBA00030240"/>
    </source>
</evidence>
<dbReference type="STRING" id="58919.A0A316ZAS4"/>
<keyword evidence="5" id="KW-0963">Cytoplasm</keyword>
<dbReference type="InterPro" id="IPR038765">
    <property type="entry name" value="Papain-like_cys_pep_sf"/>
</dbReference>
<feature type="compositionally biased region" description="Polar residues" evidence="13">
    <location>
        <begin position="791"/>
        <end position="807"/>
    </location>
</feature>
<keyword evidence="6" id="KW-0645">Protease</keyword>
<feature type="compositionally biased region" description="Pro residues" evidence="13">
    <location>
        <begin position="244"/>
        <end position="253"/>
    </location>
</feature>
<sequence>MHSEPQSTQPHASLAQQQPRSSHSASSSVSTGGAFSGAPSAASTSEGSSSAASTSRTSYDVSAGAAAVHSDTLRDMASGHPLSGSSDVLAAESSGARREREVSAESQLSVLSGVSSASSGSVGRRTHVAAPPPSSWQTQQQASAGRARASSVDSPTTAAPKARPVAEAALPAASGASQSAAVPPAVPPPVRQRATTLRYHGQIVEPDDGPSSSLSPSQGGSQSGGRTPRNSMYAAFAAETRQPPAAPESQPPSPRERRRLFGRSKTGFGSSRDSLVQTPDGEPAHPSPGRASSLVRRMGSRTFFGGGRNDAAMASTDSLASSTGSAATEGKSSSSLTSKRSGDLLGRTATLPNWVRRKQKDKSGSVSAGSAPAGSVDGRSEGRASIESQASVTEFGRRVDAGAGEGHSGSAGSVGSQSQRSSMPAALAAPDDEPLPRRLSGWLLNMLGTSEAEVARPRAGEPGAPTTRMPAARPTVLTHRGSTGSAGSAPSSSPVLLPAGSAATTAGLTGPPAPGSRKAGLLTSLSSSARQRVGNLDRAVRSLRDGEVAATGDGAAEEGIWLLGVLHGGSAQQQRRSLLDADSPPLQPGGPTIEIQGASPNIARVKSGTAPSSSAGRTSETSSLSSGSAPRRRIRETSPGAESAYSSVLSSDGGVEQHDFPRTPSPTKPASLADSNEEAVIVRNPPTPHSSPNPSSSYAPRSIAAAVSAAGEYAAATALAAVSGPAPVSASESVANAFQHDFASRVWCTYRANFAPISRDGSISAHAEAAAAQAAAEAAKVEASGLPNPSAPSTSAARNERQGTPASAGTPGQRGWLGRRVGEGGSSADLLSTSPTSPHVQQSPGLGAALGVARAVGSAAASPSTSYPVAGGTGGLGERMGIPSLWGRTTAALSATLGVRSDLTRDSGWGCMLRTGQSLLANALLDVHLGREWRRAPRPLPDGSAPSKEEDGGRAYEAWHQERSRYATYVRVLSWFFDDPSPACPFGVHRMAREGKRLGKEPGEWFGPSTAAGAIKQLVDDFHGAGIGVSLAADGVVYLSRARKAAQVPGSHASPHGSHRWQRPVLVLIGVRLGLDGVNPVYHESIKRVFTFPQSVGIAGGRPSSSFYFVGYQGSKLFYLDPHNQRPAVPFRHPPPSLQANDAAPDAADEWWTHVYSEAELSTYHYAHAPKRMAVEGLDPSMLLGFLCHDEASLEDLAARVRALPKPIFSMQDKPPRWMMDEQDGSDGEGGAYDEDAALESFSESSVDAGDEAGRDDADSDHDDEDNDFAPPRPGHASRSTSANDLSGFTEVPPVTARNSEHAPSSWRGAAAMSRSSSQGSLGSASATSHGAPSGSSCEARQRPSAQLAFPGASDEQDEPEHEAQQSNSRQRRNQPPPVRQRARVETGARRPHDANAIARARQHVPDVPAVASPPLRESSSGISNHHNNNITNAPLITQRLRSRTAPASEEQLSDSDVTSTWEQVGAAPPPRAPAAAAPLPHKSSAPAPRYDDSDDDF</sequence>
<evidence type="ECO:0000256" key="13">
    <source>
        <dbReference type="SAM" id="MobiDB-lite"/>
    </source>
</evidence>
<organism evidence="15 16">
    <name type="scientific">Tilletiopsis washingtonensis</name>
    <dbReference type="NCBI Taxonomy" id="58919"/>
    <lineage>
        <taxon>Eukaryota</taxon>
        <taxon>Fungi</taxon>
        <taxon>Dikarya</taxon>
        <taxon>Basidiomycota</taxon>
        <taxon>Ustilaginomycotina</taxon>
        <taxon>Exobasidiomycetes</taxon>
        <taxon>Entylomatales</taxon>
        <taxon>Entylomatales incertae sedis</taxon>
        <taxon>Tilletiopsis</taxon>
    </lineage>
</organism>
<dbReference type="PANTHER" id="PTHR22624">
    <property type="entry name" value="CYSTEINE PROTEASE ATG4"/>
    <property type="match status" value="1"/>
</dbReference>
<comment type="similarity">
    <text evidence="3">Belongs to the peptidase C54 family.</text>
</comment>
<dbReference type="Proteomes" id="UP000245946">
    <property type="component" value="Unassembled WGS sequence"/>
</dbReference>
<evidence type="ECO:0000313" key="15">
    <source>
        <dbReference type="EMBL" id="PWN97365.1"/>
    </source>
</evidence>
<keyword evidence="10" id="KW-0072">Autophagy</keyword>
<gene>
    <name evidence="15" type="ORF">FA09DRAFT_361187</name>
</gene>
<feature type="compositionally biased region" description="Acidic residues" evidence="13">
    <location>
        <begin position="1221"/>
        <end position="1238"/>
    </location>
</feature>
<keyword evidence="8" id="KW-0788">Thiol protease</keyword>
<evidence type="ECO:0000256" key="5">
    <source>
        <dbReference type="ARBA" id="ARBA00022490"/>
    </source>
</evidence>
<keyword evidence="9" id="KW-0653">Protein transport</keyword>
<dbReference type="GO" id="GO:0000423">
    <property type="term" value="P:mitophagy"/>
    <property type="evidence" value="ECO:0007669"/>
    <property type="project" value="TreeGrafter"/>
</dbReference>
<feature type="compositionally biased region" description="Polar residues" evidence="13">
    <location>
        <begin position="829"/>
        <end position="844"/>
    </location>
</feature>
<feature type="compositionally biased region" description="Low complexity" evidence="13">
    <location>
        <begin position="364"/>
        <end position="376"/>
    </location>
</feature>
<feature type="compositionally biased region" description="Low complexity" evidence="13">
    <location>
        <begin position="481"/>
        <end position="510"/>
    </location>
</feature>
<keyword evidence="16" id="KW-1185">Reference proteome</keyword>
<keyword evidence="4" id="KW-0813">Transport</keyword>
<feature type="compositionally biased region" description="Low complexity" evidence="13">
    <location>
        <begin position="106"/>
        <end position="123"/>
    </location>
</feature>
<dbReference type="GO" id="GO:0034727">
    <property type="term" value="P:piecemeal microautophagy of the nucleus"/>
    <property type="evidence" value="ECO:0007669"/>
    <property type="project" value="TreeGrafter"/>
</dbReference>
<feature type="compositionally biased region" description="Low complexity" evidence="13">
    <location>
        <begin position="612"/>
        <end position="629"/>
    </location>
</feature>
<evidence type="ECO:0000256" key="7">
    <source>
        <dbReference type="ARBA" id="ARBA00022801"/>
    </source>
</evidence>
<feature type="compositionally biased region" description="Low complexity" evidence="13">
    <location>
        <begin position="209"/>
        <end position="220"/>
    </location>
</feature>
<evidence type="ECO:0000256" key="2">
    <source>
        <dbReference type="ARBA" id="ARBA00004496"/>
    </source>
</evidence>
<dbReference type="Pfam" id="PF03416">
    <property type="entry name" value="Peptidase_C54"/>
    <property type="match status" value="1"/>
</dbReference>
<feature type="compositionally biased region" description="Basic and acidic residues" evidence="13">
    <location>
        <begin position="1383"/>
        <end position="1394"/>
    </location>
</feature>
<reference evidence="15 16" key="1">
    <citation type="journal article" date="2018" name="Mol. Biol. Evol.">
        <title>Broad Genomic Sampling Reveals a Smut Pathogenic Ancestry of the Fungal Clade Ustilaginomycotina.</title>
        <authorList>
            <person name="Kijpornyongpan T."/>
            <person name="Mondo S.J."/>
            <person name="Barry K."/>
            <person name="Sandor L."/>
            <person name="Lee J."/>
            <person name="Lipzen A."/>
            <person name="Pangilinan J."/>
            <person name="LaButti K."/>
            <person name="Hainaut M."/>
            <person name="Henrissat B."/>
            <person name="Grigoriev I.V."/>
            <person name="Spatafora J.W."/>
            <person name="Aime M.C."/>
        </authorList>
    </citation>
    <scope>NUCLEOTIDE SEQUENCE [LARGE SCALE GENOMIC DNA]</scope>
    <source>
        <strain evidence="15 16">MCA 4186</strain>
    </source>
</reference>
<feature type="compositionally biased region" description="Low complexity" evidence="13">
    <location>
        <begin position="137"/>
        <end position="183"/>
    </location>
</feature>
<feature type="compositionally biased region" description="Low complexity" evidence="13">
    <location>
        <begin position="1305"/>
        <end position="1329"/>
    </location>
</feature>
<evidence type="ECO:0000256" key="4">
    <source>
        <dbReference type="ARBA" id="ARBA00022448"/>
    </source>
</evidence>
<evidence type="ECO:0000256" key="9">
    <source>
        <dbReference type="ARBA" id="ARBA00022927"/>
    </source>
</evidence>
<comment type="subcellular location">
    <subcellularLocation>
        <location evidence="2">Cytoplasm</location>
    </subcellularLocation>
    <subcellularLocation>
        <location evidence="1">Preautophagosomal structure</location>
    </subcellularLocation>
</comment>
<dbReference type="GO" id="GO:0000407">
    <property type="term" value="C:phagophore assembly site"/>
    <property type="evidence" value="ECO:0007669"/>
    <property type="project" value="UniProtKB-SubCell"/>
</dbReference>
<proteinExistence type="inferred from homology"/>
<feature type="compositionally biased region" description="Low complexity" evidence="13">
    <location>
        <begin position="1419"/>
        <end position="1431"/>
    </location>
</feature>
<evidence type="ECO:0000256" key="8">
    <source>
        <dbReference type="ARBA" id="ARBA00022807"/>
    </source>
</evidence>
<feature type="compositionally biased region" description="Low complexity" evidence="13">
    <location>
        <begin position="410"/>
        <end position="429"/>
    </location>
</feature>
<evidence type="ECO:0000313" key="16">
    <source>
        <dbReference type="Proteomes" id="UP000245946"/>
    </source>
</evidence>
<dbReference type="PANTHER" id="PTHR22624:SF49">
    <property type="entry name" value="CYSTEINE PROTEASE"/>
    <property type="match status" value="1"/>
</dbReference>
<feature type="domain" description="Peptidase C54 catalytic" evidence="14">
    <location>
        <begin position="736"/>
        <end position="1198"/>
    </location>
</feature>
<evidence type="ECO:0000256" key="6">
    <source>
        <dbReference type="ARBA" id="ARBA00022670"/>
    </source>
</evidence>
<evidence type="ECO:0000259" key="14">
    <source>
        <dbReference type="Pfam" id="PF03416"/>
    </source>
</evidence>
<name>A0A316ZAS4_9BASI</name>
<evidence type="ECO:0000256" key="10">
    <source>
        <dbReference type="ARBA" id="ARBA00023006"/>
    </source>
</evidence>
<accession>A0A316ZAS4</accession>
<comment type="catalytic activity">
    <reaction evidence="11">
        <text>[protein]-C-terminal L-amino acid-glycyl-phosphatidylethanolamide + H2O = [protein]-C-terminal L-amino acid-glycine + a 1,2-diacyl-sn-glycero-3-phosphoethanolamine</text>
        <dbReference type="Rhea" id="RHEA:67548"/>
        <dbReference type="Rhea" id="RHEA-COMP:17323"/>
        <dbReference type="Rhea" id="RHEA-COMP:17324"/>
        <dbReference type="ChEBI" id="CHEBI:15377"/>
        <dbReference type="ChEBI" id="CHEBI:64612"/>
        <dbReference type="ChEBI" id="CHEBI:172940"/>
        <dbReference type="ChEBI" id="CHEBI:172941"/>
    </reaction>
    <physiologicalReaction direction="left-to-right" evidence="11">
        <dbReference type="Rhea" id="RHEA:67549"/>
    </physiologicalReaction>
</comment>
<feature type="compositionally biased region" description="Acidic residues" evidence="13">
    <location>
        <begin position="1258"/>
        <end position="1268"/>
    </location>
</feature>
<feature type="compositionally biased region" description="Low complexity" evidence="13">
    <location>
        <begin position="1474"/>
        <end position="1489"/>
    </location>
</feature>
<evidence type="ECO:0000256" key="3">
    <source>
        <dbReference type="ARBA" id="ARBA00010958"/>
    </source>
</evidence>
<feature type="compositionally biased region" description="Polar residues" evidence="13">
    <location>
        <begin position="315"/>
        <end position="326"/>
    </location>
</feature>
<feature type="compositionally biased region" description="Polar residues" evidence="13">
    <location>
        <begin position="267"/>
        <end position="277"/>
    </location>
</feature>
<feature type="region of interest" description="Disordered" evidence="13">
    <location>
        <begin position="1"/>
        <end position="520"/>
    </location>
</feature>
<dbReference type="EMBL" id="KZ819295">
    <property type="protein sequence ID" value="PWN97365.1"/>
    <property type="molecule type" value="Genomic_DNA"/>
</dbReference>
<dbReference type="GO" id="GO:0035973">
    <property type="term" value="P:aggrephagy"/>
    <property type="evidence" value="ECO:0007669"/>
    <property type="project" value="TreeGrafter"/>
</dbReference>
<dbReference type="GO" id="GO:0004197">
    <property type="term" value="F:cysteine-type endopeptidase activity"/>
    <property type="evidence" value="ECO:0007669"/>
    <property type="project" value="TreeGrafter"/>
</dbReference>
<dbReference type="GO" id="GO:0019786">
    <property type="term" value="F:protein-phosphatidylethanolamide deconjugating activity"/>
    <property type="evidence" value="ECO:0007669"/>
    <property type="project" value="InterPro"/>
</dbReference>
<dbReference type="GO" id="GO:0000045">
    <property type="term" value="P:autophagosome assembly"/>
    <property type="evidence" value="ECO:0007669"/>
    <property type="project" value="TreeGrafter"/>
</dbReference>
<feature type="region of interest" description="Disordered" evidence="13">
    <location>
        <begin position="1210"/>
        <end position="1498"/>
    </location>
</feature>
<dbReference type="SUPFAM" id="SSF54001">
    <property type="entry name" value="Cysteine proteinases"/>
    <property type="match status" value="1"/>
</dbReference>
<feature type="compositionally biased region" description="Low complexity" evidence="13">
    <location>
        <begin position="21"/>
        <end position="58"/>
    </location>
</feature>
<dbReference type="GO" id="GO:0016485">
    <property type="term" value="P:protein processing"/>
    <property type="evidence" value="ECO:0007669"/>
    <property type="project" value="TreeGrafter"/>
</dbReference>
<dbReference type="RefSeq" id="XP_025597644.1">
    <property type="nucleotide sequence ID" value="XM_025745323.1"/>
</dbReference>
<dbReference type="OrthoDB" id="2960936at2759"/>
<dbReference type="InterPro" id="IPR005078">
    <property type="entry name" value="Peptidase_C54"/>
</dbReference>
<keyword evidence="7" id="KW-0378">Hydrolase</keyword>
<feature type="compositionally biased region" description="Polar residues" evidence="13">
    <location>
        <begin position="1278"/>
        <end position="1287"/>
    </location>
</feature>
<dbReference type="GO" id="GO:0015031">
    <property type="term" value="P:protein transport"/>
    <property type="evidence" value="ECO:0007669"/>
    <property type="project" value="UniProtKB-KW"/>
</dbReference>
<evidence type="ECO:0000256" key="11">
    <source>
        <dbReference type="ARBA" id="ARBA00029362"/>
    </source>
</evidence>
<evidence type="ECO:0000256" key="1">
    <source>
        <dbReference type="ARBA" id="ARBA00004329"/>
    </source>
</evidence>
<dbReference type="InterPro" id="IPR046792">
    <property type="entry name" value="Peptidase_C54_cat"/>
</dbReference>
<protein>
    <recommendedName>
        <fullName evidence="12">Autophagy-related protein 4</fullName>
    </recommendedName>
</protein>
<feature type="region of interest" description="Disordered" evidence="13">
    <location>
        <begin position="574"/>
        <end position="676"/>
    </location>
</feature>
<feature type="region of interest" description="Disordered" evidence="13">
    <location>
        <begin position="781"/>
        <end position="845"/>
    </location>
</feature>